<protein>
    <recommendedName>
        <fullName evidence="14">G-protein coupled receptors family 1 profile domain-containing protein</fullName>
    </recommendedName>
</protein>
<dbReference type="InterPro" id="IPR017452">
    <property type="entry name" value="GPCR_Rhodpsn_7TM"/>
</dbReference>
<evidence type="ECO:0000256" key="8">
    <source>
        <dbReference type="ARBA" id="ARBA00023136"/>
    </source>
</evidence>
<dbReference type="GO" id="GO:0009755">
    <property type="term" value="P:hormone-mediated signaling pathway"/>
    <property type="evidence" value="ECO:0000318"/>
    <property type="project" value="GO_Central"/>
</dbReference>
<evidence type="ECO:0000313" key="15">
    <source>
        <dbReference type="EnsemblMetazoa" id="XP_011660764"/>
    </source>
</evidence>
<dbReference type="PANTHER" id="PTHR24372">
    <property type="entry name" value="GLYCOPROTEIN HORMONE RECEPTOR"/>
    <property type="match status" value="1"/>
</dbReference>
<feature type="transmembrane region" description="Helical" evidence="13">
    <location>
        <begin position="203"/>
        <end position="226"/>
    </location>
</feature>
<feature type="transmembrane region" description="Helical" evidence="13">
    <location>
        <begin position="292"/>
        <end position="311"/>
    </location>
</feature>
<keyword evidence="5" id="KW-0677">Repeat</keyword>
<feature type="transmembrane region" description="Helical" evidence="13">
    <location>
        <begin position="367"/>
        <end position="391"/>
    </location>
</feature>
<keyword evidence="3" id="KW-0433">Leucine-rich repeat</keyword>
<dbReference type="SMART" id="SM00365">
    <property type="entry name" value="LRR_SD22"/>
    <property type="match status" value="4"/>
</dbReference>
<dbReference type="OMA" id="ITHITIW"/>
<evidence type="ECO:0000256" key="13">
    <source>
        <dbReference type="SAM" id="Phobius"/>
    </source>
</evidence>
<dbReference type="FunCoup" id="A0A7M7HEL1">
    <property type="interactions" value="641"/>
</dbReference>
<dbReference type="InterPro" id="IPR032675">
    <property type="entry name" value="LRR_dom_sf"/>
</dbReference>
<evidence type="ECO:0000256" key="3">
    <source>
        <dbReference type="ARBA" id="ARBA00022614"/>
    </source>
</evidence>
<dbReference type="InterPro" id="IPR000276">
    <property type="entry name" value="GPCR_Rhodpsn"/>
</dbReference>
<keyword evidence="16" id="KW-1185">Reference proteome</keyword>
<dbReference type="SMART" id="SM00369">
    <property type="entry name" value="LRR_TYP"/>
    <property type="match status" value="5"/>
</dbReference>
<feature type="transmembrane region" description="Helical" evidence="13">
    <location>
        <begin position="440"/>
        <end position="457"/>
    </location>
</feature>
<keyword evidence="8 13" id="KW-0472">Membrane</keyword>
<proteinExistence type="inferred from homology"/>
<dbReference type="GO" id="GO:0007189">
    <property type="term" value="P:adenylate cyclase-activating G protein-coupled receptor signaling pathway"/>
    <property type="evidence" value="ECO:0000318"/>
    <property type="project" value="GO_Central"/>
</dbReference>
<dbReference type="Gene3D" id="3.80.10.10">
    <property type="entry name" value="Ribonuclease Inhibitor"/>
    <property type="match status" value="1"/>
</dbReference>
<keyword evidence="10 11" id="KW-0807">Transducer</keyword>
<comment type="subcellular location">
    <subcellularLocation>
        <location evidence="1">Cell membrane</location>
        <topology evidence="1">Multi-pass membrane protein</topology>
    </subcellularLocation>
</comment>
<accession>A0A7M7HEL1</accession>
<evidence type="ECO:0000313" key="16">
    <source>
        <dbReference type="Proteomes" id="UP000007110"/>
    </source>
</evidence>
<feature type="domain" description="G-protein coupled receptors family 1 profile" evidence="14">
    <location>
        <begin position="181"/>
        <end position="466"/>
    </location>
</feature>
<evidence type="ECO:0000256" key="7">
    <source>
        <dbReference type="ARBA" id="ARBA00023040"/>
    </source>
</evidence>
<sequence length="513" mass="56655">MFEGLSNLEDMVFQSNSIEVLEPSTFIHLVSLRYLDLQSNYISSLPKGVFKGLTNLDSLHLGGNKIASIRNSTFVSLTNLTYLDLSDNPLVVIDAHAFRGLSRLETLIISETQLVNVDEGAAFGTDNLLELTADDPKLCCLFKPSEDCNTPPNPFATCEGLLRNTLLRTCIWLIGISALVGNILVIAWRTYKRRLDRENSVQMNFITNLAVADFLMGMYMIFIGSADAFFGKDYYLQAATWRNSFACKLSGFVAMVSSEASVFLLVLISLDRFICIVFPFGKFRFRTRSSRIALCFTWLLAILLAIIPIIIGDRISGFYGYSDVCIGLPLVTPATGFQGVWVESGDGETLDRHFVSTGNSGWAYSNAVFIGLNLICFVAVFVFYVAIFVYVRKAAVSSGRKTERKSEIRMAMKMAVIVGTDFLCWMPVIIMGILSQSGSAVIPVVTYVWTIVFVLPINSSLNPYLYTISTIIQQGGSRKSSIGSHRHSAISQRTSLSGGNSQAQECLKSTTQQ</sequence>
<dbReference type="PANTHER" id="PTHR24372:SF77">
    <property type="entry name" value="G-PROTEIN COUPLED RECEPTORS FAMILY 1 PROFILE DOMAIN-CONTAINING PROTEIN"/>
    <property type="match status" value="1"/>
</dbReference>
<name>A0A7M7HEL1_STRPU</name>
<dbReference type="PROSITE" id="PS00237">
    <property type="entry name" value="G_PROTEIN_RECEP_F1_1"/>
    <property type="match status" value="1"/>
</dbReference>
<keyword evidence="9 11" id="KW-0675">Receptor</keyword>
<dbReference type="SUPFAM" id="SSF52058">
    <property type="entry name" value="L domain-like"/>
    <property type="match status" value="1"/>
</dbReference>
<evidence type="ECO:0000256" key="9">
    <source>
        <dbReference type="ARBA" id="ARBA00023170"/>
    </source>
</evidence>
<dbReference type="EnsemblMetazoa" id="XM_011662462">
    <property type="protein sequence ID" value="XP_011660764"/>
    <property type="gene ID" value="LOC590945"/>
</dbReference>
<dbReference type="PRINTS" id="PR00237">
    <property type="entry name" value="GPCRRHODOPSN"/>
</dbReference>
<keyword evidence="4 11" id="KW-0812">Transmembrane</keyword>
<feature type="region of interest" description="Disordered" evidence="12">
    <location>
        <begin position="491"/>
        <end position="513"/>
    </location>
</feature>
<evidence type="ECO:0000256" key="4">
    <source>
        <dbReference type="ARBA" id="ARBA00022692"/>
    </source>
</evidence>
<dbReference type="PROSITE" id="PS51450">
    <property type="entry name" value="LRR"/>
    <property type="match status" value="3"/>
</dbReference>
<dbReference type="RefSeq" id="XP_011660764.2">
    <property type="nucleotide sequence ID" value="XM_011662462.2"/>
</dbReference>
<dbReference type="InterPro" id="IPR003591">
    <property type="entry name" value="Leu-rich_rpt_typical-subtyp"/>
</dbReference>
<comment type="similarity">
    <text evidence="11">Belongs to the G-protein coupled receptor 1 family.</text>
</comment>
<reference evidence="15" key="2">
    <citation type="submission" date="2021-01" db="UniProtKB">
        <authorList>
            <consortium name="EnsemblMetazoa"/>
        </authorList>
    </citation>
    <scope>IDENTIFICATION</scope>
</reference>
<feature type="transmembrane region" description="Helical" evidence="13">
    <location>
        <begin position="171"/>
        <end position="191"/>
    </location>
</feature>
<evidence type="ECO:0000256" key="12">
    <source>
        <dbReference type="SAM" id="MobiDB-lite"/>
    </source>
</evidence>
<keyword evidence="2" id="KW-1003">Cell membrane</keyword>
<dbReference type="OrthoDB" id="10035376at2759"/>
<organism evidence="15 16">
    <name type="scientific">Strongylocentrotus purpuratus</name>
    <name type="common">Purple sea urchin</name>
    <dbReference type="NCBI Taxonomy" id="7668"/>
    <lineage>
        <taxon>Eukaryota</taxon>
        <taxon>Metazoa</taxon>
        <taxon>Echinodermata</taxon>
        <taxon>Eleutherozoa</taxon>
        <taxon>Echinozoa</taxon>
        <taxon>Echinoidea</taxon>
        <taxon>Euechinoidea</taxon>
        <taxon>Echinacea</taxon>
        <taxon>Camarodonta</taxon>
        <taxon>Echinidea</taxon>
        <taxon>Strongylocentrotidae</taxon>
        <taxon>Strongylocentrotus</taxon>
    </lineage>
</organism>
<dbReference type="Gene3D" id="1.20.1070.10">
    <property type="entry name" value="Rhodopsin 7-helix transmembrane proteins"/>
    <property type="match status" value="1"/>
</dbReference>
<dbReference type="Pfam" id="PF13855">
    <property type="entry name" value="LRR_8"/>
    <property type="match status" value="1"/>
</dbReference>
<keyword evidence="7 11" id="KW-0297">G-protein coupled receptor</keyword>
<dbReference type="GO" id="GO:0008528">
    <property type="term" value="F:G protein-coupled peptide receptor activity"/>
    <property type="evidence" value="ECO:0000318"/>
    <property type="project" value="GO_Central"/>
</dbReference>
<evidence type="ECO:0000256" key="6">
    <source>
        <dbReference type="ARBA" id="ARBA00022989"/>
    </source>
</evidence>
<evidence type="ECO:0000256" key="5">
    <source>
        <dbReference type="ARBA" id="ARBA00022737"/>
    </source>
</evidence>
<evidence type="ECO:0000256" key="10">
    <source>
        <dbReference type="ARBA" id="ARBA00023224"/>
    </source>
</evidence>
<evidence type="ECO:0000259" key="14">
    <source>
        <dbReference type="PROSITE" id="PS50262"/>
    </source>
</evidence>
<evidence type="ECO:0000256" key="1">
    <source>
        <dbReference type="ARBA" id="ARBA00004651"/>
    </source>
</evidence>
<feature type="transmembrane region" description="Helical" evidence="13">
    <location>
        <begin position="412"/>
        <end position="434"/>
    </location>
</feature>
<evidence type="ECO:0000256" key="2">
    <source>
        <dbReference type="ARBA" id="ARBA00022475"/>
    </source>
</evidence>
<reference evidence="16" key="1">
    <citation type="submission" date="2015-02" db="EMBL/GenBank/DDBJ databases">
        <title>Genome sequencing for Strongylocentrotus purpuratus.</title>
        <authorList>
            <person name="Murali S."/>
            <person name="Liu Y."/>
            <person name="Vee V."/>
            <person name="English A."/>
            <person name="Wang M."/>
            <person name="Skinner E."/>
            <person name="Han Y."/>
            <person name="Muzny D.M."/>
            <person name="Worley K.C."/>
            <person name="Gibbs R.A."/>
        </authorList>
    </citation>
    <scope>NUCLEOTIDE SEQUENCE</scope>
</reference>
<dbReference type="InterPro" id="IPR001611">
    <property type="entry name" value="Leu-rich_rpt"/>
</dbReference>
<dbReference type="GO" id="GO:0005886">
    <property type="term" value="C:plasma membrane"/>
    <property type="evidence" value="ECO:0000318"/>
    <property type="project" value="GO_Central"/>
</dbReference>
<dbReference type="KEGG" id="spu:590945"/>
<dbReference type="PROSITE" id="PS50262">
    <property type="entry name" value="G_PROTEIN_RECEP_F1_2"/>
    <property type="match status" value="1"/>
</dbReference>
<dbReference type="SUPFAM" id="SSF81321">
    <property type="entry name" value="Family A G protein-coupled receptor-like"/>
    <property type="match status" value="1"/>
</dbReference>
<keyword evidence="6 13" id="KW-1133">Transmembrane helix</keyword>
<dbReference type="Proteomes" id="UP000007110">
    <property type="component" value="Unassembled WGS sequence"/>
</dbReference>
<dbReference type="InParanoid" id="A0A7M7HEL1"/>
<dbReference type="AlphaFoldDB" id="A0A7M7HEL1"/>
<dbReference type="Pfam" id="PF00001">
    <property type="entry name" value="7tm_1"/>
    <property type="match status" value="2"/>
</dbReference>
<dbReference type="FunFam" id="1.20.1070.10:FF:000333">
    <property type="entry name" value="Relaxin receptor 1"/>
    <property type="match status" value="1"/>
</dbReference>
<dbReference type="GeneID" id="590945"/>
<evidence type="ECO:0000256" key="11">
    <source>
        <dbReference type="RuleBase" id="RU000688"/>
    </source>
</evidence>